<accession>A0A225Q7H4</accession>
<dbReference type="EMBL" id="JSUQ01000026">
    <property type="protein sequence ID" value="KHQ50460.1"/>
    <property type="molecule type" value="Genomic_DNA"/>
</dbReference>
<accession>A0A0B3RGM6</accession>
<dbReference type="AlphaFoldDB" id="A0A0B3RGM6"/>
<organism evidence="1 2">
    <name type="scientific">Mameliella alba</name>
    <dbReference type="NCBI Taxonomy" id="561184"/>
    <lineage>
        <taxon>Bacteria</taxon>
        <taxon>Pseudomonadati</taxon>
        <taxon>Pseudomonadota</taxon>
        <taxon>Alphaproteobacteria</taxon>
        <taxon>Rhodobacterales</taxon>
        <taxon>Roseobacteraceae</taxon>
        <taxon>Mameliella</taxon>
    </lineage>
</organism>
<comment type="caution">
    <text evidence="1">The sequence shown here is derived from an EMBL/GenBank/DDBJ whole genome shotgun (WGS) entry which is preliminary data.</text>
</comment>
<evidence type="ECO:0008006" key="3">
    <source>
        <dbReference type="Google" id="ProtNLM"/>
    </source>
</evidence>
<evidence type="ECO:0000313" key="1">
    <source>
        <dbReference type="EMBL" id="KHQ50460.1"/>
    </source>
</evidence>
<sequence>MTSALFTDSDFAEFIDDISAPFMSGQIARWRARIRLPFSMVTGAGPVTLKSDGDIVRNFRLYLEAVKAMGLNFVHREPLGVEHCEDGTVLATYRTHLMRNGTRMVDPYTSTALLHPDPEGWRMSAILNARGHHDWTGRPPKDTGE</sequence>
<gene>
    <name evidence="1" type="ORF">OA50_04968</name>
</gene>
<dbReference type="Proteomes" id="UP000030960">
    <property type="component" value="Unassembled WGS sequence"/>
</dbReference>
<dbReference type="OrthoDB" id="7651124at2"/>
<keyword evidence="2" id="KW-1185">Reference proteome</keyword>
<dbReference type="STRING" id="561184.SAMN05216376_12141"/>
<evidence type="ECO:0000313" key="2">
    <source>
        <dbReference type="Proteomes" id="UP000030960"/>
    </source>
</evidence>
<dbReference type="RefSeq" id="WP_043146101.1">
    <property type="nucleotide sequence ID" value="NZ_JAHVJH010000023.1"/>
</dbReference>
<dbReference type="PATRIC" id="fig|1515334.3.peg.4996"/>
<proteinExistence type="predicted"/>
<name>A0A0B3RGM6_9RHOB</name>
<protein>
    <recommendedName>
        <fullName evidence="3">SnoaL-like domain-containing protein</fullName>
    </recommendedName>
</protein>
<reference evidence="1 2" key="1">
    <citation type="submission" date="2014-10" db="EMBL/GenBank/DDBJ databases">
        <title>Genome sequence of Ponticoccus sp. strain UMTAT08 isolated from clonal culture of toxic dinoflagellate Alexandrium tamiyavanichii.</title>
        <authorList>
            <person name="Gan H.Y."/>
            <person name="Muhd D.-D."/>
            <person name="Mohd Noor M.E."/>
            <person name="Yeong Y.S."/>
            <person name="Usup G."/>
        </authorList>
    </citation>
    <scope>NUCLEOTIDE SEQUENCE [LARGE SCALE GENOMIC DNA]</scope>
    <source>
        <strain evidence="1 2">UMTAT08</strain>
    </source>
</reference>